<dbReference type="InterPro" id="IPR025295">
    <property type="entry name" value="eCIS_core_dom"/>
</dbReference>
<comment type="caution">
    <text evidence="3">The sequence shown here is derived from an EMBL/GenBank/DDBJ whole genome shotgun (WGS) entry which is preliminary data.</text>
</comment>
<feature type="compositionally biased region" description="Basic and acidic residues" evidence="1">
    <location>
        <begin position="1"/>
        <end position="12"/>
    </location>
</feature>
<name>A0A935C4P8_9BACT</name>
<feature type="region of interest" description="Disordered" evidence="1">
    <location>
        <begin position="1"/>
        <end position="32"/>
    </location>
</feature>
<gene>
    <name evidence="3" type="ORF">JKA74_00075</name>
</gene>
<feature type="domain" description="eCIS core" evidence="2">
    <location>
        <begin position="101"/>
        <end position="166"/>
    </location>
</feature>
<dbReference type="RefSeq" id="WP_201429100.1">
    <property type="nucleotide sequence ID" value="NZ_JAEQBW010000001.1"/>
</dbReference>
<reference evidence="3" key="1">
    <citation type="submission" date="2021-01" db="EMBL/GenBank/DDBJ databases">
        <title>Marivirga aurantiaca sp. nov., isolated from intertidal surface sediments.</title>
        <authorList>
            <person name="Zhang M."/>
        </authorList>
    </citation>
    <scope>NUCLEOTIDE SEQUENCE</scope>
    <source>
        <strain evidence="3">S37H4</strain>
    </source>
</reference>
<organism evidence="3 4">
    <name type="scientific">Marivirga aurantiaca</name>
    <dbReference type="NCBI Taxonomy" id="2802615"/>
    <lineage>
        <taxon>Bacteria</taxon>
        <taxon>Pseudomonadati</taxon>
        <taxon>Bacteroidota</taxon>
        <taxon>Cytophagia</taxon>
        <taxon>Cytophagales</taxon>
        <taxon>Marivirgaceae</taxon>
        <taxon>Marivirga</taxon>
    </lineage>
</organism>
<sequence length="456" mass="51221">MNAHADKTEENKSQSVSAVDSQMERGGGSTFQFIDNRPEAVAQLKLQEMANNSSRAMQLKAIQDMANSSQQAKQAPQLQSITDNYSSQQPTIQKKENNTGLPDNLKKGMENLSGMSLDDVKVYRNSDKPAQLQAHAYAQGTDIHLGPGKDKHLPHEAWHVVQKKQGRVKSTFQMKRGVNVNDDVGLEKEADLKGDEALQFKLQQPKTVQIKKQQIMVDEKSQSYKVVQRVWKKDEAGKTYWEGAWDTARLMCKQPDGAYDVEAYSPPKLLFWNSDSKKYESTSSSFVIENSKTDKLKEEKVREYNTLLFWRELADMINLKESKHILAQIIDTIDSADESSSEPIILAYSGTSLLGISIYSVKGTTMGAPEIPNSEENWLYVAYSAADPLSQIPREKRGPVFGGVGAAMNKHYDLFAAMFELPVYRHAENPISYVSLIRAGYTDVYADRDSFELPEL</sequence>
<protein>
    <submittedName>
        <fullName evidence="3">DUF4157 domain-containing protein</fullName>
    </submittedName>
</protein>
<evidence type="ECO:0000259" key="2">
    <source>
        <dbReference type="Pfam" id="PF13699"/>
    </source>
</evidence>
<dbReference type="AlphaFoldDB" id="A0A935C4P8"/>
<proteinExistence type="predicted"/>
<accession>A0A935C4P8</accession>
<evidence type="ECO:0000256" key="1">
    <source>
        <dbReference type="SAM" id="MobiDB-lite"/>
    </source>
</evidence>
<evidence type="ECO:0000313" key="3">
    <source>
        <dbReference type="EMBL" id="MBK6263411.1"/>
    </source>
</evidence>
<dbReference type="Pfam" id="PF13699">
    <property type="entry name" value="eCIS_core"/>
    <property type="match status" value="1"/>
</dbReference>
<feature type="compositionally biased region" description="Polar residues" evidence="1">
    <location>
        <begin position="65"/>
        <end position="92"/>
    </location>
</feature>
<dbReference type="EMBL" id="JAEQBW010000001">
    <property type="protein sequence ID" value="MBK6263411.1"/>
    <property type="molecule type" value="Genomic_DNA"/>
</dbReference>
<keyword evidence="4" id="KW-1185">Reference proteome</keyword>
<evidence type="ECO:0000313" key="4">
    <source>
        <dbReference type="Proteomes" id="UP000611723"/>
    </source>
</evidence>
<dbReference type="Proteomes" id="UP000611723">
    <property type="component" value="Unassembled WGS sequence"/>
</dbReference>
<feature type="region of interest" description="Disordered" evidence="1">
    <location>
        <begin position="64"/>
        <end position="105"/>
    </location>
</feature>